<feature type="non-terminal residue" evidence="2">
    <location>
        <position position="1"/>
    </location>
</feature>
<evidence type="ECO:0000313" key="2">
    <source>
        <dbReference type="EMBL" id="KAJ3735211.1"/>
    </source>
</evidence>
<protein>
    <submittedName>
        <fullName evidence="2">Uncharacterized protein</fullName>
    </submittedName>
</protein>
<reference evidence="2" key="2">
    <citation type="journal article" date="2023" name="Proc. Natl. Acad. Sci. U.S.A.">
        <title>A global phylogenomic analysis of the shiitake genus Lentinula.</title>
        <authorList>
            <person name="Sierra-Patev S."/>
            <person name="Min B."/>
            <person name="Naranjo-Ortiz M."/>
            <person name="Looney B."/>
            <person name="Konkel Z."/>
            <person name="Slot J.C."/>
            <person name="Sakamoto Y."/>
            <person name="Steenwyk J.L."/>
            <person name="Rokas A."/>
            <person name="Carro J."/>
            <person name="Camarero S."/>
            <person name="Ferreira P."/>
            <person name="Molpeceres G."/>
            <person name="Ruiz-Duenas F.J."/>
            <person name="Serrano A."/>
            <person name="Henrissat B."/>
            <person name="Drula E."/>
            <person name="Hughes K.W."/>
            <person name="Mata J.L."/>
            <person name="Ishikawa N.K."/>
            <person name="Vargas-Isla R."/>
            <person name="Ushijima S."/>
            <person name="Smith C.A."/>
            <person name="Donoghue J."/>
            <person name="Ahrendt S."/>
            <person name="Andreopoulos W."/>
            <person name="He G."/>
            <person name="LaButti K."/>
            <person name="Lipzen A."/>
            <person name="Ng V."/>
            <person name="Riley R."/>
            <person name="Sandor L."/>
            <person name="Barry K."/>
            <person name="Martinez A.T."/>
            <person name="Xiao Y."/>
            <person name="Gibbons J.G."/>
            <person name="Terashima K."/>
            <person name="Grigoriev I.V."/>
            <person name="Hibbett D."/>
        </authorList>
    </citation>
    <scope>NUCLEOTIDE SEQUENCE</scope>
    <source>
        <strain evidence="2">ET3784</strain>
    </source>
</reference>
<comment type="caution">
    <text evidence="2">The sequence shown here is derived from an EMBL/GenBank/DDBJ whole genome shotgun (WGS) entry which is preliminary data.</text>
</comment>
<dbReference type="Proteomes" id="UP001176059">
    <property type="component" value="Unassembled WGS sequence"/>
</dbReference>
<feature type="signal peptide" evidence="1">
    <location>
        <begin position="1"/>
        <end position="38"/>
    </location>
</feature>
<evidence type="ECO:0000256" key="1">
    <source>
        <dbReference type="SAM" id="SignalP"/>
    </source>
</evidence>
<gene>
    <name evidence="2" type="ORF">DFJ43DRAFT_1058729</name>
</gene>
<reference evidence="2" key="1">
    <citation type="submission" date="2022-08" db="EMBL/GenBank/DDBJ databases">
        <authorList>
            <consortium name="DOE Joint Genome Institute"/>
            <person name="Min B."/>
            <person name="Sierra-Patev S."/>
            <person name="Naranjo-Ortiz M."/>
            <person name="Looney B."/>
            <person name="Konkel Z."/>
            <person name="Slot J.C."/>
            <person name="Sakamoto Y."/>
            <person name="Steenwyk J.L."/>
            <person name="Rokas A."/>
            <person name="Carro J."/>
            <person name="Camarero S."/>
            <person name="Ferreira P."/>
            <person name="Molpeceres G."/>
            <person name="Ruiz-duenas F.J."/>
            <person name="Serrano A."/>
            <person name="Henrissat B."/>
            <person name="Drula E."/>
            <person name="Hughes K.W."/>
            <person name="Mata J.L."/>
            <person name="Ishikawa N.K."/>
            <person name="Vargas-Isla R."/>
            <person name="Ushijima S."/>
            <person name="Smith C.A."/>
            <person name="Ahrendt S."/>
            <person name="Andreopoulos W."/>
            <person name="He G."/>
            <person name="LaButti K."/>
            <person name="Lipzen A."/>
            <person name="Ng V."/>
            <person name="Riley R."/>
            <person name="Sandor L."/>
            <person name="Barry K."/>
            <person name="Martinez A.T."/>
            <person name="Xiao Y."/>
            <person name="Gibbons J.G."/>
            <person name="Terashima K."/>
            <person name="Hibbett D.S."/>
            <person name="Grigoriev I.V."/>
        </authorList>
    </citation>
    <scope>NUCLEOTIDE SEQUENCE</scope>
    <source>
        <strain evidence="2">ET3784</strain>
    </source>
</reference>
<accession>A0AA38N2P2</accession>
<keyword evidence="1" id="KW-0732">Signal</keyword>
<keyword evidence="3" id="KW-1185">Reference proteome</keyword>
<sequence length="232" mass="25875">MILIIFPHPFAVMPSLRSTFWHLLALCILSSAVLNAVARPFPLDDVLLEARADSQASSAATNPGINHGPGGSSQPHYDTTKVDSILLPISKVIKNLDVKLWRCTGTFKQWRNPSEPVIKDEKAWLCVGIDCFGFDASEAPVMQKISDDLTKHLEKSTTIGTMTFKDLPSKSSVLQPFAFNNRYASRGTKLDNLKLFLEELEEVHAKSTGEKFFAGYDKFKSYYEKMKELGNS</sequence>
<name>A0AA38N2P2_9AGAR</name>
<organism evidence="2 3">
    <name type="scientific">Lentinula guzmanii</name>
    <dbReference type="NCBI Taxonomy" id="2804957"/>
    <lineage>
        <taxon>Eukaryota</taxon>
        <taxon>Fungi</taxon>
        <taxon>Dikarya</taxon>
        <taxon>Basidiomycota</taxon>
        <taxon>Agaricomycotina</taxon>
        <taxon>Agaricomycetes</taxon>
        <taxon>Agaricomycetidae</taxon>
        <taxon>Agaricales</taxon>
        <taxon>Marasmiineae</taxon>
        <taxon>Omphalotaceae</taxon>
        <taxon>Lentinula</taxon>
    </lineage>
</organism>
<dbReference type="EMBL" id="JANVFO010000010">
    <property type="protein sequence ID" value="KAJ3735211.1"/>
    <property type="molecule type" value="Genomic_DNA"/>
</dbReference>
<proteinExistence type="predicted"/>
<evidence type="ECO:0000313" key="3">
    <source>
        <dbReference type="Proteomes" id="UP001176059"/>
    </source>
</evidence>
<feature type="chain" id="PRO_5041432118" evidence="1">
    <location>
        <begin position="39"/>
        <end position="232"/>
    </location>
</feature>
<dbReference type="AlphaFoldDB" id="A0AA38N2P2"/>